<evidence type="ECO:0000313" key="1">
    <source>
        <dbReference type="EMBL" id="VDN19787.1"/>
    </source>
</evidence>
<keyword evidence="2" id="KW-1185">Reference proteome</keyword>
<reference evidence="3" key="1">
    <citation type="submission" date="2016-06" db="UniProtKB">
        <authorList>
            <consortium name="WormBaseParasite"/>
        </authorList>
    </citation>
    <scope>IDENTIFICATION</scope>
</reference>
<dbReference type="AlphaFoldDB" id="A0A183DTM7"/>
<accession>A0A183DTM7</accession>
<organism evidence="3">
    <name type="scientific">Gongylonema pulchrum</name>
    <dbReference type="NCBI Taxonomy" id="637853"/>
    <lineage>
        <taxon>Eukaryota</taxon>
        <taxon>Metazoa</taxon>
        <taxon>Ecdysozoa</taxon>
        <taxon>Nematoda</taxon>
        <taxon>Chromadorea</taxon>
        <taxon>Rhabditida</taxon>
        <taxon>Spirurina</taxon>
        <taxon>Spiruromorpha</taxon>
        <taxon>Spiruroidea</taxon>
        <taxon>Gongylonematidae</taxon>
        <taxon>Gongylonema</taxon>
    </lineage>
</organism>
<dbReference type="EMBL" id="UYRT01079011">
    <property type="protein sequence ID" value="VDN19787.1"/>
    <property type="molecule type" value="Genomic_DNA"/>
</dbReference>
<dbReference type="WBParaSite" id="GPUH_0001208201-mRNA-1">
    <property type="protein sequence ID" value="GPUH_0001208201-mRNA-1"/>
    <property type="gene ID" value="GPUH_0001208201"/>
</dbReference>
<gene>
    <name evidence="1" type="ORF">GPUH_LOCUS12068</name>
</gene>
<reference evidence="1 2" key="2">
    <citation type="submission" date="2018-11" db="EMBL/GenBank/DDBJ databases">
        <authorList>
            <consortium name="Pathogen Informatics"/>
        </authorList>
    </citation>
    <scope>NUCLEOTIDE SEQUENCE [LARGE SCALE GENOMIC DNA]</scope>
</reference>
<protein>
    <submittedName>
        <fullName evidence="3">LXG domain-containing protein</fullName>
    </submittedName>
</protein>
<dbReference type="Proteomes" id="UP000271098">
    <property type="component" value="Unassembled WGS sequence"/>
</dbReference>
<name>A0A183DTM7_9BILA</name>
<evidence type="ECO:0000313" key="3">
    <source>
        <dbReference type="WBParaSite" id="GPUH_0001208201-mRNA-1"/>
    </source>
</evidence>
<proteinExistence type="predicted"/>
<sequence length="74" mass="8084">MSQTISVLSDTFQLAKDAADSYQTLKQVKQAHDCLQMIKDGYQQIKSGSQVREGLGTAVTGVRKLCGLGKKFFS</sequence>
<evidence type="ECO:0000313" key="2">
    <source>
        <dbReference type="Proteomes" id="UP000271098"/>
    </source>
</evidence>